<dbReference type="eggNOG" id="COG2968">
    <property type="taxonomic scope" value="Bacteria"/>
</dbReference>
<comment type="caution">
    <text evidence="2">The sequence shown here is derived from an EMBL/GenBank/DDBJ whole genome shotgun (WGS) entry which is preliminary data.</text>
</comment>
<keyword evidence="3" id="KW-1185">Reference proteome</keyword>
<sequence length="221" mass="23964">MKIKALALMLAAASPLGMAMDRYVSVQGEATRSVVPDQVSFSVAFSAEGQDADQLLKEIETKAAPFLAKLGALGIADKDIQGHRFEVFPRYDKDKMTGLRAQQRYQITVHGFALYPKVLKAAVEAKADQVGQGQLGYSQQDQLYQELLADAVRHARTKAKLLAEAGDAELGKLVSVDEQGGYQPPVMYMRTQTLEAKGAAVQTAGEMDVRASISARFALKD</sequence>
<evidence type="ECO:0000313" key="3">
    <source>
        <dbReference type="Proteomes" id="UP000006755"/>
    </source>
</evidence>
<dbReference type="AlphaFoldDB" id="K2JBP8"/>
<feature type="chain" id="PRO_5003858884" description="Periplasmic immunogenic protein" evidence="1">
    <location>
        <begin position="20"/>
        <end position="221"/>
    </location>
</feature>
<dbReference type="RefSeq" id="WP_008484973.1">
    <property type="nucleotide sequence ID" value="NZ_AMRI01000015.1"/>
</dbReference>
<dbReference type="InterPro" id="IPR007497">
    <property type="entry name" value="SIMPL/DUF541"/>
</dbReference>
<evidence type="ECO:0008006" key="4">
    <source>
        <dbReference type="Google" id="ProtNLM"/>
    </source>
</evidence>
<dbReference type="InterPro" id="IPR052022">
    <property type="entry name" value="26kDa_periplasmic_antigen"/>
</dbReference>
<accession>K2JBP8</accession>
<proteinExistence type="predicted"/>
<gene>
    <name evidence="2" type="ORF">B3C1_11489</name>
</gene>
<protein>
    <recommendedName>
        <fullName evidence="4">Periplasmic immunogenic protein</fullName>
    </recommendedName>
</protein>
<evidence type="ECO:0000313" key="2">
    <source>
        <dbReference type="EMBL" id="EKE72192.1"/>
    </source>
</evidence>
<dbReference type="PANTHER" id="PTHR34387:SF2">
    <property type="entry name" value="SLR1258 PROTEIN"/>
    <property type="match status" value="1"/>
</dbReference>
<dbReference type="Gene3D" id="3.30.70.2970">
    <property type="entry name" value="Protein of unknown function (DUF541), domain 2"/>
    <property type="match status" value="1"/>
</dbReference>
<dbReference type="OrthoDB" id="1682722at2"/>
<evidence type="ECO:0000256" key="1">
    <source>
        <dbReference type="SAM" id="SignalP"/>
    </source>
</evidence>
<feature type="signal peptide" evidence="1">
    <location>
        <begin position="1"/>
        <end position="19"/>
    </location>
</feature>
<dbReference type="PANTHER" id="PTHR34387">
    <property type="entry name" value="SLR1258 PROTEIN"/>
    <property type="match status" value="1"/>
</dbReference>
<dbReference type="Gene3D" id="3.30.110.170">
    <property type="entry name" value="Protein of unknown function (DUF541), domain 1"/>
    <property type="match status" value="1"/>
</dbReference>
<reference evidence="2 3" key="1">
    <citation type="journal article" date="2012" name="J. Bacteriol.">
        <title>Genome Sequence of Gallaecimonas xiamenensis Type Strain 3-C-1.</title>
        <authorList>
            <person name="Lai Q."/>
            <person name="Wang L."/>
            <person name="Wang W."/>
            <person name="Shao Z."/>
        </authorList>
    </citation>
    <scope>NUCLEOTIDE SEQUENCE [LARGE SCALE GENOMIC DNA]</scope>
    <source>
        <strain evidence="2 3">3-C-1</strain>
    </source>
</reference>
<dbReference type="EMBL" id="AMRI01000015">
    <property type="protein sequence ID" value="EKE72192.1"/>
    <property type="molecule type" value="Genomic_DNA"/>
</dbReference>
<organism evidence="2 3">
    <name type="scientific">Gallaecimonas xiamenensis 3-C-1</name>
    <dbReference type="NCBI Taxonomy" id="745411"/>
    <lineage>
        <taxon>Bacteria</taxon>
        <taxon>Pseudomonadati</taxon>
        <taxon>Pseudomonadota</taxon>
        <taxon>Gammaproteobacteria</taxon>
        <taxon>Enterobacterales</taxon>
        <taxon>Gallaecimonadaceae</taxon>
        <taxon>Gallaecimonas</taxon>
    </lineage>
</organism>
<name>K2JBP8_9GAMM</name>
<dbReference type="STRING" id="745411.B3C1_11489"/>
<dbReference type="GO" id="GO:0006974">
    <property type="term" value="P:DNA damage response"/>
    <property type="evidence" value="ECO:0007669"/>
    <property type="project" value="TreeGrafter"/>
</dbReference>
<keyword evidence="1" id="KW-0732">Signal</keyword>
<dbReference type="Pfam" id="PF04402">
    <property type="entry name" value="SIMPL"/>
    <property type="match status" value="1"/>
</dbReference>
<dbReference type="Proteomes" id="UP000006755">
    <property type="component" value="Unassembled WGS sequence"/>
</dbReference>